<keyword evidence="5" id="KW-0418">Kinase</keyword>
<comment type="caution">
    <text evidence="9">The sequence shown here is derived from an EMBL/GenBank/DDBJ whole genome shotgun (WGS) entry which is preliminary data.</text>
</comment>
<evidence type="ECO:0000256" key="2">
    <source>
        <dbReference type="ARBA" id="ARBA00022475"/>
    </source>
</evidence>
<feature type="domain" description="Histidine kinase/HSP90-like ATPase" evidence="8">
    <location>
        <begin position="6"/>
        <end position="67"/>
    </location>
</feature>
<comment type="subcellular location">
    <subcellularLocation>
        <location evidence="1">Cell membrane</location>
        <topology evidence="1">Multi-pass membrane protein</topology>
    </subcellularLocation>
</comment>
<proteinExistence type="predicted"/>
<evidence type="ECO:0000256" key="5">
    <source>
        <dbReference type="ARBA" id="ARBA00022777"/>
    </source>
</evidence>
<dbReference type="AlphaFoldDB" id="A0A645GHR7"/>
<accession>A0A645GHR7</accession>
<keyword evidence="7" id="KW-0472">Membrane</keyword>
<evidence type="ECO:0000256" key="1">
    <source>
        <dbReference type="ARBA" id="ARBA00004651"/>
    </source>
</evidence>
<dbReference type="GO" id="GO:0005886">
    <property type="term" value="C:plasma membrane"/>
    <property type="evidence" value="ECO:0007669"/>
    <property type="project" value="UniProtKB-SubCell"/>
</dbReference>
<protein>
    <recommendedName>
        <fullName evidence="8">Histidine kinase/HSP90-like ATPase domain-containing protein</fullName>
    </recommendedName>
</protein>
<dbReference type="Pfam" id="PF02518">
    <property type="entry name" value="HATPase_c"/>
    <property type="match status" value="1"/>
</dbReference>
<name>A0A645GHR7_9ZZZZ</name>
<dbReference type="GO" id="GO:0016301">
    <property type="term" value="F:kinase activity"/>
    <property type="evidence" value="ECO:0007669"/>
    <property type="project" value="UniProtKB-KW"/>
</dbReference>
<dbReference type="InterPro" id="IPR036890">
    <property type="entry name" value="HATPase_C_sf"/>
</dbReference>
<dbReference type="InterPro" id="IPR003594">
    <property type="entry name" value="HATPase_dom"/>
</dbReference>
<dbReference type="PANTHER" id="PTHR24421:SF37">
    <property type="entry name" value="SENSOR HISTIDINE KINASE NARS"/>
    <property type="match status" value="1"/>
</dbReference>
<keyword evidence="4" id="KW-0812">Transmembrane</keyword>
<evidence type="ECO:0000256" key="7">
    <source>
        <dbReference type="ARBA" id="ARBA00023136"/>
    </source>
</evidence>
<evidence type="ECO:0000313" key="9">
    <source>
        <dbReference type="EMBL" id="MPN25319.1"/>
    </source>
</evidence>
<gene>
    <name evidence="9" type="ORF">SDC9_172727</name>
</gene>
<dbReference type="GO" id="GO:0000160">
    <property type="term" value="P:phosphorelay signal transduction system"/>
    <property type="evidence" value="ECO:0007669"/>
    <property type="project" value="UniProtKB-KW"/>
</dbReference>
<dbReference type="SUPFAM" id="SSF55874">
    <property type="entry name" value="ATPase domain of HSP90 chaperone/DNA topoisomerase II/histidine kinase"/>
    <property type="match status" value="1"/>
</dbReference>
<keyword evidence="6" id="KW-1133">Transmembrane helix</keyword>
<evidence type="ECO:0000259" key="8">
    <source>
        <dbReference type="Pfam" id="PF02518"/>
    </source>
</evidence>
<dbReference type="PANTHER" id="PTHR24421">
    <property type="entry name" value="NITRATE/NITRITE SENSOR PROTEIN NARX-RELATED"/>
    <property type="match status" value="1"/>
</dbReference>
<reference evidence="9" key="1">
    <citation type="submission" date="2019-08" db="EMBL/GenBank/DDBJ databases">
        <authorList>
            <person name="Kucharzyk K."/>
            <person name="Murdoch R.W."/>
            <person name="Higgins S."/>
            <person name="Loffler F."/>
        </authorList>
    </citation>
    <scope>NUCLEOTIDE SEQUENCE</scope>
</reference>
<dbReference type="EMBL" id="VSSQ01074453">
    <property type="protein sequence ID" value="MPN25319.1"/>
    <property type="molecule type" value="Genomic_DNA"/>
</dbReference>
<dbReference type="Gene3D" id="3.30.565.10">
    <property type="entry name" value="Histidine kinase-like ATPase, C-terminal domain"/>
    <property type="match status" value="1"/>
</dbReference>
<evidence type="ECO:0000256" key="6">
    <source>
        <dbReference type="ARBA" id="ARBA00022989"/>
    </source>
</evidence>
<sequence>MRRTPRNAEIVVDDNGIGFEKNNLFLISGSNHFGLFSIKERLNYIGGTVEILSEPGKGSTILVSAPANTTDLQERKVKF</sequence>
<evidence type="ECO:0000256" key="4">
    <source>
        <dbReference type="ARBA" id="ARBA00022692"/>
    </source>
</evidence>
<keyword evidence="3" id="KW-0808">Transferase</keyword>
<organism evidence="9">
    <name type="scientific">bioreactor metagenome</name>
    <dbReference type="NCBI Taxonomy" id="1076179"/>
    <lineage>
        <taxon>unclassified sequences</taxon>
        <taxon>metagenomes</taxon>
        <taxon>ecological metagenomes</taxon>
    </lineage>
</organism>
<evidence type="ECO:0000256" key="3">
    <source>
        <dbReference type="ARBA" id="ARBA00022679"/>
    </source>
</evidence>
<dbReference type="InterPro" id="IPR004358">
    <property type="entry name" value="Sig_transdc_His_kin-like_C"/>
</dbReference>
<dbReference type="PRINTS" id="PR00344">
    <property type="entry name" value="BCTRLSENSOR"/>
</dbReference>
<keyword evidence="2" id="KW-1003">Cell membrane</keyword>
<dbReference type="InterPro" id="IPR050482">
    <property type="entry name" value="Sensor_HK_TwoCompSys"/>
</dbReference>